<keyword evidence="2" id="KW-1185">Reference proteome</keyword>
<comment type="caution">
    <text evidence="1">The sequence shown here is derived from an EMBL/GenBank/DDBJ whole genome shotgun (WGS) entry which is preliminary data.</text>
</comment>
<sequence>MWENSLCSAVAEDTSASIANFTRGAVRPPVTAYGRTGEAGSEVRGGVGSQPPLFQPLLFQPPLFHLGSVTHITWSEWHVAPRAPPG</sequence>
<proteinExistence type="predicted"/>
<dbReference type="AlphaFoldDB" id="A0A918A394"/>
<organism evidence="1 2">
    <name type="scientific">Nonomuraea glycinis</name>
    <dbReference type="NCBI Taxonomy" id="2047744"/>
    <lineage>
        <taxon>Bacteria</taxon>
        <taxon>Bacillati</taxon>
        <taxon>Actinomycetota</taxon>
        <taxon>Actinomycetes</taxon>
        <taxon>Streptosporangiales</taxon>
        <taxon>Streptosporangiaceae</taxon>
        <taxon>Nonomuraea</taxon>
    </lineage>
</organism>
<dbReference type="EMBL" id="BMNK01000003">
    <property type="protein sequence ID" value="GGP04557.1"/>
    <property type="molecule type" value="Genomic_DNA"/>
</dbReference>
<reference evidence="1" key="2">
    <citation type="submission" date="2020-09" db="EMBL/GenBank/DDBJ databases">
        <authorList>
            <person name="Sun Q."/>
            <person name="Zhou Y."/>
        </authorList>
    </citation>
    <scope>NUCLEOTIDE SEQUENCE</scope>
    <source>
        <strain evidence="1">CGMCC 4.7430</strain>
    </source>
</reference>
<name>A0A918A394_9ACTN</name>
<gene>
    <name evidence="1" type="ORF">GCM10012278_20200</name>
</gene>
<reference evidence="1" key="1">
    <citation type="journal article" date="2014" name="Int. J. Syst. Evol. Microbiol.">
        <title>Complete genome sequence of Corynebacterium casei LMG S-19264T (=DSM 44701T), isolated from a smear-ripened cheese.</title>
        <authorList>
            <consortium name="US DOE Joint Genome Institute (JGI-PGF)"/>
            <person name="Walter F."/>
            <person name="Albersmeier A."/>
            <person name="Kalinowski J."/>
            <person name="Ruckert C."/>
        </authorList>
    </citation>
    <scope>NUCLEOTIDE SEQUENCE</scope>
    <source>
        <strain evidence="1">CGMCC 4.7430</strain>
    </source>
</reference>
<accession>A0A918A394</accession>
<evidence type="ECO:0000313" key="1">
    <source>
        <dbReference type="EMBL" id="GGP04557.1"/>
    </source>
</evidence>
<evidence type="ECO:0000313" key="2">
    <source>
        <dbReference type="Proteomes" id="UP000660745"/>
    </source>
</evidence>
<dbReference type="Proteomes" id="UP000660745">
    <property type="component" value="Unassembled WGS sequence"/>
</dbReference>
<protein>
    <submittedName>
        <fullName evidence="1">Uncharacterized protein</fullName>
    </submittedName>
</protein>